<gene>
    <name evidence="1" type="ORF">J5N97_023674</name>
</gene>
<sequence length="267" mass="29953">MCIAAWVWQAHPVYQLLLLQNRDEFHDRPTKAVGWWGEGKQKILGGRDGTAGGTWMGCTRNGRVAFITNVLEPDFMPNAKSRGDLPVRFLESWKSPLEFAEEVVKEEEEYNGFNLVLADVCTKVMVYVSNRPKGEPACIQIVDPGLHVLSNAKLDTPWHKAQVLGKSLKELLRSNGDKEVSAKEMVEKLMGNRAKAEKDGLPNTGCDSDWEHKLSSIYVEIDTKLGLFGTRSSAVLAVKTDGEVSFYEKYLENGAWKEHNVQYHVDA</sequence>
<comment type="caution">
    <text evidence="1">The sequence shown here is derived from an EMBL/GenBank/DDBJ whole genome shotgun (WGS) entry which is preliminary data.</text>
</comment>
<dbReference type="Pfam" id="PF05742">
    <property type="entry name" value="TANGO2"/>
    <property type="match status" value="1"/>
</dbReference>
<organism evidence="1 2">
    <name type="scientific">Dioscorea zingiberensis</name>
    <dbReference type="NCBI Taxonomy" id="325984"/>
    <lineage>
        <taxon>Eukaryota</taxon>
        <taxon>Viridiplantae</taxon>
        <taxon>Streptophyta</taxon>
        <taxon>Embryophyta</taxon>
        <taxon>Tracheophyta</taxon>
        <taxon>Spermatophyta</taxon>
        <taxon>Magnoliopsida</taxon>
        <taxon>Liliopsida</taxon>
        <taxon>Dioscoreales</taxon>
        <taxon>Dioscoreaceae</taxon>
        <taxon>Dioscorea</taxon>
    </lineage>
</organism>
<dbReference type="AlphaFoldDB" id="A0A9D5C580"/>
<keyword evidence="2" id="KW-1185">Reference proteome</keyword>
<dbReference type="Proteomes" id="UP001085076">
    <property type="component" value="Miscellaneous, Linkage group lg07"/>
</dbReference>
<dbReference type="PANTHER" id="PTHR17985:SF8">
    <property type="entry name" value="TRANSPORT AND GOLGI ORGANIZATION PROTEIN 2 HOMOLOG"/>
    <property type="match status" value="1"/>
</dbReference>
<name>A0A9D5C580_9LILI</name>
<reference evidence="1" key="1">
    <citation type="submission" date="2021-03" db="EMBL/GenBank/DDBJ databases">
        <authorList>
            <person name="Li Z."/>
            <person name="Yang C."/>
        </authorList>
    </citation>
    <scope>NUCLEOTIDE SEQUENCE</scope>
    <source>
        <strain evidence="1">Dzin_1.0</strain>
        <tissue evidence="1">Leaf</tissue>
    </source>
</reference>
<dbReference type="PANTHER" id="PTHR17985">
    <property type="entry name" value="SER/THR-RICH PROTEIN T10 IN DGCR REGION"/>
    <property type="match status" value="1"/>
</dbReference>
<evidence type="ECO:0000313" key="1">
    <source>
        <dbReference type="EMBL" id="KAJ0966757.1"/>
    </source>
</evidence>
<accession>A0A9D5C580</accession>
<protein>
    <submittedName>
        <fullName evidence="1">Uncharacterized protein</fullName>
    </submittedName>
</protein>
<proteinExistence type="predicted"/>
<evidence type="ECO:0000313" key="2">
    <source>
        <dbReference type="Proteomes" id="UP001085076"/>
    </source>
</evidence>
<reference evidence="1" key="2">
    <citation type="journal article" date="2022" name="Hortic Res">
        <title>The genome of Dioscorea zingiberensis sheds light on the biosynthesis, origin and evolution of the medicinally important diosgenin saponins.</title>
        <authorList>
            <person name="Li Y."/>
            <person name="Tan C."/>
            <person name="Li Z."/>
            <person name="Guo J."/>
            <person name="Li S."/>
            <person name="Chen X."/>
            <person name="Wang C."/>
            <person name="Dai X."/>
            <person name="Yang H."/>
            <person name="Song W."/>
            <person name="Hou L."/>
            <person name="Xu J."/>
            <person name="Tong Z."/>
            <person name="Xu A."/>
            <person name="Yuan X."/>
            <person name="Wang W."/>
            <person name="Yang Q."/>
            <person name="Chen L."/>
            <person name="Sun Z."/>
            <person name="Wang K."/>
            <person name="Pan B."/>
            <person name="Chen J."/>
            <person name="Bao Y."/>
            <person name="Liu F."/>
            <person name="Qi X."/>
            <person name="Gang D.R."/>
            <person name="Wen J."/>
            <person name="Li J."/>
        </authorList>
    </citation>
    <scope>NUCLEOTIDE SEQUENCE</scope>
    <source>
        <strain evidence="1">Dzin_1.0</strain>
    </source>
</reference>
<dbReference type="InterPro" id="IPR008551">
    <property type="entry name" value="TANGO2"/>
</dbReference>
<dbReference type="OrthoDB" id="191601at2759"/>
<dbReference type="EMBL" id="JAGGNH010000007">
    <property type="protein sequence ID" value="KAJ0966757.1"/>
    <property type="molecule type" value="Genomic_DNA"/>
</dbReference>